<dbReference type="OrthoDB" id="371399at2"/>
<gene>
    <name evidence="4" type="ORF">B4O97_12070</name>
</gene>
<comment type="caution">
    <text evidence="4">The sequence shown here is derived from an EMBL/GenBank/DDBJ whole genome shotgun (WGS) entry which is preliminary data.</text>
</comment>
<dbReference type="InterPro" id="IPR001623">
    <property type="entry name" value="DnaJ_domain"/>
</dbReference>
<evidence type="ECO:0000256" key="1">
    <source>
        <dbReference type="SAM" id="MobiDB-lite"/>
    </source>
</evidence>
<dbReference type="Gene3D" id="1.10.287.110">
    <property type="entry name" value="DnaJ domain"/>
    <property type="match status" value="1"/>
</dbReference>
<dbReference type="AlphaFoldDB" id="A0A1Y1RWS9"/>
<dbReference type="PRINTS" id="PR00625">
    <property type="entry name" value="JDOMAIN"/>
</dbReference>
<dbReference type="STRING" id="1963862.B4O97_12070"/>
<feature type="transmembrane region" description="Helical" evidence="2">
    <location>
        <begin position="12"/>
        <end position="39"/>
    </location>
</feature>
<evidence type="ECO:0000313" key="4">
    <source>
        <dbReference type="EMBL" id="ORC34676.1"/>
    </source>
</evidence>
<protein>
    <recommendedName>
        <fullName evidence="3">J domain-containing protein</fullName>
    </recommendedName>
</protein>
<sequence>MIQYKRLAILPILLVALIFLISGSILFGLIFTLILGLMYADFLRRELTAAREKARSKQHTPEKEDHTAREEDYKILGLKPEANLTEVRRVYKNLASQFHPDTGLYLSEAQRKTSEEAFLKIREAHDRIINSRRKD</sequence>
<dbReference type="SMART" id="SM00271">
    <property type="entry name" value="DnaJ"/>
    <property type="match status" value="1"/>
</dbReference>
<keyword evidence="2" id="KW-0472">Membrane</keyword>
<organism evidence="4 5">
    <name type="scientific">Marispirochaeta aestuarii</name>
    <dbReference type="NCBI Taxonomy" id="1963862"/>
    <lineage>
        <taxon>Bacteria</taxon>
        <taxon>Pseudomonadati</taxon>
        <taxon>Spirochaetota</taxon>
        <taxon>Spirochaetia</taxon>
        <taxon>Spirochaetales</taxon>
        <taxon>Spirochaetaceae</taxon>
        <taxon>Marispirochaeta</taxon>
    </lineage>
</organism>
<keyword evidence="2" id="KW-1133">Transmembrane helix</keyword>
<feature type="domain" description="J" evidence="3">
    <location>
        <begin position="71"/>
        <end position="135"/>
    </location>
</feature>
<proteinExistence type="predicted"/>
<evidence type="ECO:0000313" key="5">
    <source>
        <dbReference type="Proteomes" id="UP000192343"/>
    </source>
</evidence>
<reference evidence="4 5" key="1">
    <citation type="submission" date="2017-03" db="EMBL/GenBank/DDBJ databases">
        <title>Draft Genome sequence of Marispirochaeta sp. strain JC444.</title>
        <authorList>
            <person name="Shivani Y."/>
            <person name="Subhash Y."/>
            <person name="Sasikala C."/>
            <person name="Ramana C."/>
        </authorList>
    </citation>
    <scope>NUCLEOTIDE SEQUENCE [LARGE SCALE GENOMIC DNA]</scope>
    <source>
        <strain evidence="4 5">JC444</strain>
    </source>
</reference>
<dbReference type="InterPro" id="IPR036869">
    <property type="entry name" value="J_dom_sf"/>
</dbReference>
<dbReference type="Proteomes" id="UP000192343">
    <property type="component" value="Unassembled WGS sequence"/>
</dbReference>
<dbReference type="CDD" id="cd06257">
    <property type="entry name" value="DnaJ"/>
    <property type="match status" value="1"/>
</dbReference>
<dbReference type="RefSeq" id="WP_083051135.1">
    <property type="nucleotide sequence ID" value="NZ_MWQY01000012.1"/>
</dbReference>
<accession>A0A1Y1RWS9</accession>
<dbReference type="SUPFAM" id="SSF46565">
    <property type="entry name" value="Chaperone J-domain"/>
    <property type="match status" value="1"/>
</dbReference>
<keyword evidence="2" id="KW-0812">Transmembrane</keyword>
<dbReference type="PROSITE" id="PS50076">
    <property type="entry name" value="DNAJ_2"/>
    <property type="match status" value="1"/>
</dbReference>
<dbReference type="Pfam" id="PF00226">
    <property type="entry name" value="DnaJ"/>
    <property type="match status" value="1"/>
</dbReference>
<keyword evidence="5" id="KW-1185">Reference proteome</keyword>
<feature type="region of interest" description="Disordered" evidence="1">
    <location>
        <begin position="52"/>
        <end position="71"/>
    </location>
</feature>
<evidence type="ECO:0000259" key="3">
    <source>
        <dbReference type="PROSITE" id="PS50076"/>
    </source>
</evidence>
<dbReference type="EMBL" id="MWQY01000012">
    <property type="protein sequence ID" value="ORC34676.1"/>
    <property type="molecule type" value="Genomic_DNA"/>
</dbReference>
<evidence type="ECO:0000256" key="2">
    <source>
        <dbReference type="SAM" id="Phobius"/>
    </source>
</evidence>
<name>A0A1Y1RWS9_9SPIO</name>